<dbReference type="AlphaFoldDB" id="A0A2S0MZ57"/>
<dbReference type="EMBL" id="CP027669">
    <property type="protein sequence ID" value="AVO41174.1"/>
    <property type="molecule type" value="Genomic_DNA"/>
</dbReference>
<evidence type="ECO:0000256" key="2">
    <source>
        <dbReference type="ARBA" id="ARBA00022898"/>
    </source>
</evidence>
<dbReference type="OrthoDB" id="9780546at2"/>
<dbReference type="InterPro" id="IPR001926">
    <property type="entry name" value="TrpB-like_PALP"/>
</dbReference>
<dbReference type="GO" id="GO:0009097">
    <property type="term" value="P:isoleucine biosynthetic process"/>
    <property type="evidence" value="ECO:0007669"/>
    <property type="project" value="TreeGrafter"/>
</dbReference>
<comment type="cofactor">
    <cofactor evidence="1 4">
        <name>pyridoxal 5'-phosphate</name>
        <dbReference type="ChEBI" id="CHEBI:597326"/>
    </cofactor>
</comment>
<dbReference type="SUPFAM" id="SSF53686">
    <property type="entry name" value="Tryptophan synthase beta subunit-like PLP-dependent enzymes"/>
    <property type="match status" value="1"/>
</dbReference>
<dbReference type="GO" id="GO:0008721">
    <property type="term" value="F:D-serine ammonia-lyase activity"/>
    <property type="evidence" value="ECO:0007669"/>
    <property type="project" value="UniProtKB-EC"/>
</dbReference>
<evidence type="ECO:0000259" key="5">
    <source>
        <dbReference type="Pfam" id="PF00291"/>
    </source>
</evidence>
<dbReference type="Gene3D" id="3.40.50.1100">
    <property type="match status" value="2"/>
</dbReference>
<keyword evidence="2 4" id="KW-0663">Pyridoxal phosphate</keyword>
<dbReference type="NCBIfam" id="TIGR02035">
    <property type="entry name" value="D_Ser_am_lyase"/>
    <property type="match status" value="1"/>
</dbReference>
<sequence length="455" mass="48142">MTSFLAPDSPSPGDSALEAQIRRAEPCLWINPACTATPEAGAVTALQIDAAVQRFARAQNLLQQVFPALRETGGRIASPLLRASALQQALGLNEDEGQLWTQCDHLLPVAGSVKARGAMHEVLEFAEGLAVAHGLIDAHSDLAPLADAPARALFAQHEIVVGSTGNLGMGVGLIATALGFRARVHMSQDAKAWKKARLRAHGVQVVEHEGDYERAVHAGREAAARDPACHFVDDEQSRSLLLGYSAAAADLQTQLHQAGVRVDAAHPLFVYLPCGVGGAPGGIALGLRERLGAHVHCFFVEPVQSPCMLVQLRAGMAQHPSVYDFGLNNRTEADGLAVPRASLLAAALMRERLAGVYTVTDDALFAHLARAHAAEGLRLEPSAAAGLAGPLRLVRSAAGRAWLAEQGLLSQLPQATHLAWTTGGALLPDAEFAQFLERGEAVIHRQAQGEPHDKH</sequence>
<feature type="domain" description="Tryptophan synthase beta chain-like PALP" evidence="5">
    <location>
        <begin position="77"/>
        <end position="393"/>
    </location>
</feature>
<dbReference type="InterPro" id="IPR011780">
    <property type="entry name" value="D_Ser_am_lyase"/>
</dbReference>
<dbReference type="RefSeq" id="WP_106446152.1">
    <property type="nucleotide sequence ID" value="NZ_CP027669.1"/>
</dbReference>
<comment type="similarity">
    <text evidence="4">Belongs to the serine/threonine dehydratase family. DsdA subfamily.</text>
</comment>
<comment type="catalytic activity">
    <reaction evidence="4">
        <text>D-serine = pyruvate + NH4(+)</text>
        <dbReference type="Rhea" id="RHEA:13977"/>
        <dbReference type="ChEBI" id="CHEBI:15361"/>
        <dbReference type="ChEBI" id="CHEBI:28938"/>
        <dbReference type="ChEBI" id="CHEBI:35247"/>
        <dbReference type="EC" id="4.3.1.18"/>
    </reaction>
</comment>
<dbReference type="GO" id="GO:0036088">
    <property type="term" value="P:D-serine catabolic process"/>
    <property type="evidence" value="ECO:0007669"/>
    <property type="project" value="TreeGrafter"/>
</dbReference>
<dbReference type="GO" id="GO:0016836">
    <property type="term" value="F:hydro-lyase activity"/>
    <property type="evidence" value="ECO:0007669"/>
    <property type="project" value="UniProtKB-UniRule"/>
</dbReference>
<evidence type="ECO:0000313" key="7">
    <source>
        <dbReference type="Proteomes" id="UP000239326"/>
    </source>
</evidence>
<dbReference type="InterPro" id="IPR050147">
    <property type="entry name" value="Ser/Thr_Dehydratase"/>
</dbReference>
<protein>
    <recommendedName>
        <fullName evidence="4">Probable D-serine dehydratase</fullName>
        <ecNumber evidence="4">4.3.1.18</ecNumber>
    </recommendedName>
    <alternativeName>
        <fullName evidence="4">D-serine deaminase</fullName>
        <shortName evidence="4">DSD</shortName>
    </alternativeName>
</protein>
<dbReference type="NCBIfam" id="NF002823">
    <property type="entry name" value="PRK02991.1"/>
    <property type="match status" value="1"/>
</dbReference>
<dbReference type="Proteomes" id="UP000239326">
    <property type="component" value="Chromosome"/>
</dbReference>
<dbReference type="KEGG" id="simp:C6571_07630"/>
<evidence type="ECO:0000256" key="4">
    <source>
        <dbReference type="HAMAP-Rule" id="MF_01030"/>
    </source>
</evidence>
<keyword evidence="3 4" id="KW-0456">Lyase</keyword>
<dbReference type="EC" id="4.3.1.18" evidence="4"/>
<dbReference type="Pfam" id="PF00291">
    <property type="entry name" value="PALP"/>
    <property type="match status" value="1"/>
</dbReference>
<evidence type="ECO:0000256" key="3">
    <source>
        <dbReference type="ARBA" id="ARBA00023239"/>
    </source>
</evidence>
<feature type="modified residue" description="N6-(pyridoxal phosphate)lysine" evidence="4">
    <location>
        <position position="114"/>
    </location>
</feature>
<accession>A0A2S0MZ57</accession>
<evidence type="ECO:0000256" key="1">
    <source>
        <dbReference type="ARBA" id="ARBA00001933"/>
    </source>
</evidence>
<proteinExistence type="inferred from homology"/>
<keyword evidence="7" id="KW-1185">Reference proteome</keyword>
<dbReference type="HAMAP" id="MF_01030">
    <property type="entry name" value="D_Ser_dehydrat"/>
    <property type="match status" value="1"/>
</dbReference>
<dbReference type="PANTHER" id="PTHR48078:SF9">
    <property type="entry name" value="D-SERINE DEHYDRATASE"/>
    <property type="match status" value="1"/>
</dbReference>
<gene>
    <name evidence="4" type="primary">dsdA</name>
    <name evidence="6" type="ORF">C6571_07630</name>
</gene>
<organism evidence="6 7">
    <name type="scientific">Simplicispira suum</name>
    <dbReference type="NCBI Taxonomy" id="2109915"/>
    <lineage>
        <taxon>Bacteria</taxon>
        <taxon>Pseudomonadati</taxon>
        <taxon>Pseudomonadota</taxon>
        <taxon>Betaproteobacteria</taxon>
        <taxon>Burkholderiales</taxon>
        <taxon>Comamonadaceae</taxon>
        <taxon>Simplicispira</taxon>
    </lineage>
</organism>
<reference evidence="6 7" key="1">
    <citation type="submission" date="2018-03" db="EMBL/GenBank/DDBJ databases">
        <title>Genome sequencing of Simplicispira sp.</title>
        <authorList>
            <person name="Kim S.-J."/>
            <person name="Heo J."/>
            <person name="Kwon S.-W."/>
        </authorList>
    </citation>
    <scope>NUCLEOTIDE SEQUENCE [LARGE SCALE GENOMIC DNA]</scope>
    <source>
        <strain evidence="6 7">SC1-8</strain>
    </source>
</reference>
<dbReference type="InterPro" id="IPR036052">
    <property type="entry name" value="TrpB-like_PALP_sf"/>
</dbReference>
<dbReference type="PANTHER" id="PTHR48078">
    <property type="entry name" value="THREONINE DEHYDRATASE, MITOCHONDRIAL-RELATED"/>
    <property type="match status" value="1"/>
</dbReference>
<evidence type="ECO:0000313" key="6">
    <source>
        <dbReference type="EMBL" id="AVO41174.1"/>
    </source>
</evidence>
<name>A0A2S0MZ57_9BURK</name>
<dbReference type="GO" id="GO:0030170">
    <property type="term" value="F:pyridoxal phosphate binding"/>
    <property type="evidence" value="ECO:0007669"/>
    <property type="project" value="InterPro"/>
</dbReference>